<dbReference type="AlphaFoldDB" id="A0A6P1NII7"/>
<dbReference type="Pfam" id="PF12728">
    <property type="entry name" value="HTH_17"/>
    <property type="match status" value="1"/>
</dbReference>
<proteinExistence type="predicted"/>
<feature type="domain" description="Helix-turn-helix" evidence="1">
    <location>
        <begin position="15"/>
        <end position="64"/>
    </location>
</feature>
<dbReference type="EMBL" id="CP047898">
    <property type="protein sequence ID" value="QHK19379.1"/>
    <property type="molecule type" value="Genomic_DNA"/>
</dbReference>
<evidence type="ECO:0000259" key="1">
    <source>
        <dbReference type="Pfam" id="PF12728"/>
    </source>
</evidence>
<gene>
    <name evidence="2" type="ORF">GU243_06075</name>
</gene>
<dbReference type="Proteomes" id="UP000464186">
    <property type="component" value="Chromosome"/>
</dbReference>
<reference evidence="2 3" key="1">
    <citation type="submission" date="2020-01" db="EMBL/GenBank/DDBJ databases">
        <title>Pseudarthrobacter psychrotolerans sp. nov., isolated from antarctic soil.</title>
        <authorList>
            <person name="Shin Y."/>
            <person name="Park W."/>
        </authorList>
    </citation>
    <scope>NUCLEOTIDE SEQUENCE [LARGE SCALE GENOMIC DNA]</scope>
    <source>
        <strain evidence="2 3">YJ56</strain>
    </source>
</reference>
<sequence length="72" mass="8019">MAKVIEPAGDVKQEWLSPAQLGEELNIPLATIYVWRSRRTGPRGHKIGAHVRYSRQSINEWLASVADPKPAA</sequence>
<dbReference type="SUPFAM" id="SSF46955">
    <property type="entry name" value="Putative DNA-binding domain"/>
    <property type="match status" value="1"/>
</dbReference>
<evidence type="ECO:0000313" key="3">
    <source>
        <dbReference type="Proteomes" id="UP000464186"/>
    </source>
</evidence>
<keyword evidence="3" id="KW-1185">Reference proteome</keyword>
<organism evidence="2 3">
    <name type="scientific">Pseudarthrobacter psychrotolerans</name>
    <dbReference type="NCBI Taxonomy" id="2697569"/>
    <lineage>
        <taxon>Bacteria</taxon>
        <taxon>Bacillati</taxon>
        <taxon>Actinomycetota</taxon>
        <taxon>Actinomycetes</taxon>
        <taxon>Micrococcales</taxon>
        <taxon>Micrococcaceae</taxon>
        <taxon>Pseudarthrobacter</taxon>
    </lineage>
</organism>
<name>A0A6P1NII7_9MICC</name>
<dbReference type="InterPro" id="IPR009061">
    <property type="entry name" value="DNA-bd_dom_put_sf"/>
</dbReference>
<accession>A0A6P1NII7</accession>
<protein>
    <submittedName>
        <fullName evidence="2">Helix-turn-helix domain-containing protein</fullName>
    </submittedName>
</protein>
<dbReference type="InterPro" id="IPR041657">
    <property type="entry name" value="HTH_17"/>
</dbReference>
<evidence type="ECO:0000313" key="2">
    <source>
        <dbReference type="EMBL" id="QHK19379.1"/>
    </source>
</evidence>
<dbReference type="KEGG" id="psey:GU243_06075"/>